<dbReference type="EMBL" id="JYIT01000072">
    <property type="protein sequence ID" value="KJL24912.1"/>
    <property type="molecule type" value="Genomic_DNA"/>
</dbReference>
<keyword evidence="9" id="KW-1185">Reference proteome</keyword>
<dbReference type="GO" id="GO:0005886">
    <property type="term" value="C:plasma membrane"/>
    <property type="evidence" value="ECO:0007669"/>
    <property type="project" value="UniProtKB-SubCell"/>
</dbReference>
<dbReference type="Pfam" id="PF00702">
    <property type="entry name" value="Hydrolase"/>
    <property type="match status" value="1"/>
</dbReference>
<keyword evidence="8" id="KW-0378">Hydrolase</keyword>
<dbReference type="Gene3D" id="1.20.1110.10">
    <property type="entry name" value="Calcium-transporting ATPase, transmembrane domain"/>
    <property type="match status" value="1"/>
</dbReference>
<dbReference type="NCBIfam" id="TIGR01494">
    <property type="entry name" value="ATPase_P-type"/>
    <property type="match status" value="2"/>
</dbReference>
<comment type="subcellular location">
    <subcellularLocation>
        <location evidence="1">Cell membrane</location>
        <topology evidence="1">Multi-pass membrane protein</topology>
    </subcellularLocation>
</comment>
<feature type="transmembrane region" description="Helical" evidence="6">
    <location>
        <begin position="256"/>
        <end position="282"/>
    </location>
</feature>
<dbReference type="RefSeq" id="WP_045250332.1">
    <property type="nucleotide sequence ID" value="NZ_FNGQ01000001.1"/>
</dbReference>
<dbReference type="Gene3D" id="3.40.50.1000">
    <property type="entry name" value="HAD superfamily/HAD-like"/>
    <property type="match status" value="1"/>
</dbReference>
<dbReference type="SUPFAM" id="SSF81653">
    <property type="entry name" value="Calcium ATPase, transduction domain A"/>
    <property type="match status" value="1"/>
</dbReference>
<feature type="transmembrane region" description="Helical" evidence="6">
    <location>
        <begin position="619"/>
        <end position="638"/>
    </location>
</feature>
<keyword evidence="3" id="KW-1278">Translocase</keyword>
<dbReference type="PROSITE" id="PS00154">
    <property type="entry name" value="ATPASE_E1_E2"/>
    <property type="match status" value="1"/>
</dbReference>
<dbReference type="PRINTS" id="PR00119">
    <property type="entry name" value="CATATPASE"/>
</dbReference>
<dbReference type="InterPro" id="IPR001757">
    <property type="entry name" value="P_typ_ATPase"/>
</dbReference>
<dbReference type="PRINTS" id="PR00120">
    <property type="entry name" value="HATPASE"/>
</dbReference>
<proteinExistence type="predicted"/>
<accession>A0A0F0KVH5</accession>
<feature type="transmembrane region" description="Helical" evidence="6">
    <location>
        <begin position="738"/>
        <end position="758"/>
    </location>
</feature>
<comment type="caution">
    <text evidence="8">The sequence shown here is derived from an EMBL/GenBank/DDBJ whole genome shotgun (WGS) entry which is preliminary data.</text>
</comment>
<dbReference type="GO" id="GO:0005524">
    <property type="term" value="F:ATP binding"/>
    <property type="evidence" value="ECO:0007669"/>
    <property type="project" value="InterPro"/>
</dbReference>
<dbReference type="Proteomes" id="UP000033448">
    <property type="component" value="Unassembled WGS sequence"/>
</dbReference>
<sequence length="813" mass="85108">MADRIDPGAGGITTARAPLTAAEVAERRARGDANVIESRTSRSFGEIFRANAFTRVNGIYLVMFLLILGTGYFIDGLFGLLIIVNSVVGMVQEVRAKRTLDRLALLSKAPARVERADGVSEVDVEELVQDDIVLVAAGDQIPVDGIVLDATGFEVDESLLTGESEPVLAGPGYELKSGSFVAAGSAAFRATAVGEHAYAARLAKEASEFRKPTSQLRAGIDQILKYVTWALIPVGVLTIVNQIWGHAEDWRNAVRGLVAALVPMVPEGLVLMTSVAMAVGVIRLGRRNCLVQDLPAIEQLARVDVVCTDKTGTLTEDGMRVGAVERLADDARIDAALAAIGRAEGKPNASMAAILEYVGDAPALTVQTSVAFSSARKWAAVQCPATGAAAVESWVLGAPDVLLPEGDAVRTRSDALAAEGLRVLALTRVDAALPDPEASGDGLPAGLVPTALVILDQRLRAEAPGAIAYFAQQDVGIKVISGDNAAAVGAIAAEAGVPNGRDAVDARTLDPDSAHFDAQVRARTAFGRVTPTQKRAMVHALQGDGRVVAMTGDGVNDVLALKDADVGVAMGSGSPAARAVSRIVLLDNSFATLPHVVAEGRRVIGNIERVATLFLTKTLYSILLALLVAVTAVPFPFFPRHVTLIAWFTIGIPAFFLALAPNTARAQDGFVRRVLDAAVPGGIGAALASYGAYLTARAVLGTGHDTAKLTSSTAFLALVIVAFFVLITVAHPFRPWKIALVGAMIGGMLVAILTPLGSRIFDVDLHDARAVLIACAFGAAGIGVRYAARALLRAVYGAVTRRRQRREAVAGQR</sequence>
<feature type="transmembrane region" description="Helical" evidence="6">
    <location>
        <begin position="644"/>
        <end position="662"/>
    </location>
</feature>
<feature type="transmembrane region" description="Helical" evidence="6">
    <location>
        <begin position="674"/>
        <end position="693"/>
    </location>
</feature>
<feature type="transmembrane region" description="Helical" evidence="6">
    <location>
        <begin position="223"/>
        <end position="244"/>
    </location>
</feature>
<protein>
    <submittedName>
        <fullName evidence="8">Calcium-transporting ATPase 1</fullName>
        <ecNumber evidence="8">3.6.3.8</ecNumber>
    </submittedName>
</protein>
<feature type="transmembrane region" description="Helical" evidence="6">
    <location>
        <begin position="713"/>
        <end position="731"/>
    </location>
</feature>
<evidence type="ECO:0000259" key="7">
    <source>
        <dbReference type="Pfam" id="PF00122"/>
    </source>
</evidence>
<dbReference type="AlphaFoldDB" id="A0A0F0KVH5"/>
<dbReference type="GO" id="GO:0016887">
    <property type="term" value="F:ATP hydrolysis activity"/>
    <property type="evidence" value="ECO:0007669"/>
    <property type="project" value="InterPro"/>
</dbReference>
<dbReference type="PATRIC" id="fig|582680.7.peg.1676"/>
<keyword evidence="4 6" id="KW-1133">Transmembrane helix</keyword>
<dbReference type="Gene3D" id="2.70.150.10">
    <property type="entry name" value="Calcium-transporting ATPase, cytoplasmic transduction domain A"/>
    <property type="match status" value="1"/>
</dbReference>
<feature type="transmembrane region" description="Helical" evidence="6">
    <location>
        <begin position="770"/>
        <end position="796"/>
    </location>
</feature>
<evidence type="ECO:0000256" key="4">
    <source>
        <dbReference type="ARBA" id="ARBA00022989"/>
    </source>
</evidence>
<dbReference type="InterPro" id="IPR023299">
    <property type="entry name" value="ATPase_P-typ_cyto_dom_N"/>
</dbReference>
<dbReference type="PANTHER" id="PTHR42861">
    <property type="entry name" value="CALCIUM-TRANSPORTING ATPASE"/>
    <property type="match status" value="1"/>
</dbReference>
<dbReference type="SUPFAM" id="SSF56784">
    <property type="entry name" value="HAD-like"/>
    <property type="match status" value="1"/>
</dbReference>
<organism evidence="8 9">
    <name type="scientific">Microbacterium azadirachtae</name>
    <dbReference type="NCBI Taxonomy" id="582680"/>
    <lineage>
        <taxon>Bacteria</taxon>
        <taxon>Bacillati</taxon>
        <taxon>Actinomycetota</taxon>
        <taxon>Actinomycetes</taxon>
        <taxon>Micrococcales</taxon>
        <taxon>Microbacteriaceae</taxon>
        <taxon>Microbacterium</taxon>
    </lineage>
</organism>
<keyword evidence="2 6" id="KW-0812">Transmembrane</keyword>
<dbReference type="SFLD" id="SFLDG00002">
    <property type="entry name" value="C1.7:_P-type_atpase_like"/>
    <property type="match status" value="1"/>
</dbReference>
<dbReference type="InterPro" id="IPR023298">
    <property type="entry name" value="ATPase_P-typ_TM_dom_sf"/>
</dbReference>
<name>A0A0F0KVH5_9MICO</name>
<feature type="transmembrane region" description="Helical" evidence="6">
    <location>
        <begin position="59"/>
        <end position="88"/>
    </location>
</feature>
<dbReference type="Gene3D" id="3.40.1110.10">
    <property type="entry name" value="Calcium-transporting ATPase, cytoplasmic domain N"/>
    <property type="match status" value="1"/>
</dbReference>
<dbReference type="InterPro" id="IPR023214">
    <property type="entry name" value="HAD_sf"/>
</dbReference>
<dbReference type="EC" id="3.6.3.8" evidence="8"/>
<evidence type="ECO:0000256" key="1">
    <source>
        <dbReference type="ARBA" id="ARBA00004651"/>
    </source>
</evidence>
<dbReference type="OrthoDB" id="9814270at2"/>
<dbReference type="InterPro" id="IPR036412">
    <property type="entry name" value="HAD-like_sf"/>
</dbReference>
<evidence type="ECO:0000256" key="3">
    <source>
        <dbReference type="ARBA" id="ARBA00022967"/>
    </source>
</evidence>
<gene>
    <name evidence="8" type="primary">yoaB</name>
    <name evidence="8" type="ORF">RL72_01635</name>
</gene>
<dbReference type="InterPro" id="IPR018303">
    <property type="entry name" value="ATPase_P-typ_P_site"/>
</dbReference>
<dbReference type="SUPFAM" id="SSF81665">
    <property type="entry name" value="Calcium ATPase, transmembrane domain M"/>
    <property type="match status" value="1"/>
</dbReference>
<dbReference type="Pfam" id="PF00122">
    <property type="entry name" value="E1-E2_ATPase"/>
    <property type="match status" value="1"/>
</dbReference>
<reference evidence="8 9" key="1">
    <citation type="submission" date="2015-02" db="EMBL/GenBank/DDBJ databases">
        <title>Draft genome sequences of ten Microbacterium spp. with emphasis on heavy metal contaminated environments.</title>
        <authorList>
            <person name="Corretto E."/>
        </authorList>
    </citation>
    <scope>NUCLEOTIDE SEQUENCE [LARGE SCALE GENOMIC DNA]</scope>
    <source>
        <strain evidence="8 9">DSM 23848</strain>
    </source>
</reference>
<evidence type="ECO:0000256" key="5">
    <source>
        <dbReference type="ARBA" id="ARBA00023136"/>
    </source>
</evidence>
<dbReference type="InterPro" id="IPR044492">
    <property type="entry name" value="P_typ_ATPase_HD_dom"/>
</dbReference>
<keyword evidence="5 6" id="KW-0472">Membrane</keyword>
<dbReference type="InterPro" id="IPR059000">
    <property type="entry name" value="ATPase_P-type_domA"/>
</dbReference>
<evidence type="ECO:0000313" key="8">
    <source>
        <dbReference type="EMBL" id="KJL24912.1"/>
    </source>
</evidence>
<feature type="domain" description="P-type ATPase A" evidence="7">
    <location>
        <begin position="106"/>
        <end position="205"/>
    </location>
</feature>
<evidence type="ECO:0000313" key="9">
    <source>
        <dbReference type="Proteomes" id="UP000033448"/>
    </source>
</evidence>
<dbReference type="SFLD" id="SFLDF00027">
    <property type="entry name" value="p-type_atpase"/>
    <property type="match status" value="1"/>
</dbReference>
<evidence type="ECO:0000256" key="6">
    <source>
        <dbReference type="SAM" id="Phobius"/>
    </source>
</evidence>
<evidence type="ECO:0000256" key="2">
    <source>
        <dbReference type="ARBA" id="ARBA00022692"/>
    </source>
</evidence>
<dbReference type="SFLD" id="SFLDS00003">
    <property type="entry name" value="Haloacid_Dehalogenase"/>
    <property type="match status" value="1"/>
</dbReference>
<dbReference type="InterPro" id="IPR008250">
    <property type="entry name" value="ATPase_P-typ_transduc_dom_A_sf"/>
</dbReference>